<dbReference type="SUPFAM" id="SSF53756">
    <property type="entry name" value="UDP-Glycosyltransferase/glycogen phosphorylase"/>
    <property type="match status" value="1"/>
</dbReference>
<keyword evidence="4" id="KW-1185">Reference proteome</keyword>
<accession>A0A7K0EDL2</accession>
<dbReference type="AlphaFoldDB" id="A0A7K0EDL2"/>
<evidence type="ECO:0000256" key="2">
    <source>
        <dbReference type="ARBA" id="ARBA00022679"/>
    </source>
</evidence>
<keyword evidence="2 3" id="KW-0808">Transferase</keyword>
<dbReference type="PANTHER" id="PTHR30160:SF1">
    <property type="entry name" value="LIPOPOLYSACCHARIDE 1,2-N-ACETYLGLUCOSAMINETRANSFERASE-RELATED"/>
    <property type="match status" value="1"/>
</dbReference>
<sequence length="335" mass="36971">MDKITRTLGRSPETIAVFRALKLGDLLVAVPAFRALRRAYPTAHIALIGLPWAADFVDRFSVYFDEFIPFPGWPGLPEQTVDPAETTRFLTRMQERPFDLAVQLQGNGTCVNPMMALLGARLTAGYYPESLPQYCLDTALYMPYLEGQHEIRRHVQLMEFLGLPSQGYELEFPLTDTDCLRAENIPEVQTLEPNRYVCIHAGGISARRWPEYRFAEVADALAAGGYQIVLTGTASETAIVEKVKTAMKFPAISLAGKTDLGVIGCVLSQAALLVSNDTGVSHIAAALKTPSVILYSTSRPEEWAPLNHQLHRAVLESQATNSQRVISEAWTVLGH</sequence>
<organism evidence="3 4">
    <name type="scientific">Larkinella terrae</name>
    <dbReference type="NCBI Taxonomy" id="2025311"/>
    <lineage>
        <taxon>Bacteria</taxon>
        <taxon>Pseudomonadati</taxon>
        <taxon>Bacteroidota</taxon>
        <taxon>Cytophagia</taxon>
        <taxon>Cytophagales</taxon>
        <taxon>Spirosomataceae</taxon>
        <taxon>Larkinella</taxon>
    </lineage>
</organism>
<dbReference type="Pfam" id="PF01075">
    <property type="entry name" value="Glyco_transf_9"/>
    <property type="match status" value="1"/>
</dbReference>
<proteinExistence type="predicted"/>
<gene>
    <name evidence="3" type="ORF">GJJ30_00240</name>
</gene>
<dbReference type="Gene3D" id="3.40.50.2000">
    <property type="entry name" value="Glycogen Phosphorylase B"/>
    <property type="match status" value="2"/>
</dbReference>
<name>A0A7K0EDL2_9BACT</name>
<dbReference type="GO" id="GO:0008713">
    <property type="term" value="F:ADP-heptose-lipopolysaccharide heptosyltransferase activity"/>
    <property type="evidence" value="ECO:0007669"/>
    <property type="project" value="TreeGrafter"/>
</dbReference>
<dbReference type="Proteomes" id="UP000441754">
    <property type="component" value="Unassembled WGS sequence"/>
</dbReference>
<comment type="caution">
    <text evidence="3">The sequence shown here is derived from an EMBL/GenBank/DDBJ whole genome shotgun (WGS) entry which is preliminary data.</text>
</comment>
<dbReference type="EMBL" id="WJXZ01000001">
    <property type="protein sequence ID" value="MRS59701.1"/>
    <property type="molecule type" value="Genomic_DNA"/>
</dbReference>
<dbReference type="InterPro" id="IPR051199">
    <property type="entry name" value="LPS_LOS_Heptosyltrfase"/>
</dbReference>
<dbReference type="OrthoDB" id="9797795at2"/>
<evidence type="ECO:0000256" key="1">
    <source>
        <dbReference type="ARBA" id="ARBA00022676"/>
    </source>
</evidence>
<dbReference type="PANTHER" id="PTHR30160">
    <property type="entry name" value="TETRAACYLDISACCHARIDE 4'-KINASE-RELATED"/>
    <property type="match status" value="1"/>
</dbReference>
<evidence type="ECO:0000313" key="3">
    <source>
        <dbReference type="EMBL" id="MRS59701.1"/>
    </source>
</evidence>
<keyword evidence="1" id="KW-0328">Glycosyltransferase</keyword>
<dbReference type="RefSeq" id="WP_154171940.1">
    <property type="nucleotide sequence ID" value="NZ_WJXZ01000001.1"/>
</dbReference>
<dbReference type="GO" id="GO:0009244">
    <property type="term" value="P:lipopolysaccharide core region biosynthetic process"/>
    <property type="evidence" value="ECO:0007669"/>
    <property type="project" value="TreeGrafter"/>
</dbReference>
<reference evidence="3 4" key="1">
    <citation type="journal article" date="2018" name="Antonie Van Leeuwenhoek">
        <title>Larkinella terrae sp. nov., isolated from soil on Jeju Island, South Korea.</title>
        <authorList>
            <person name="Ten L.N."/>
            <person name="Jeon J."/>
            <person name="Park S.J."/>
            <person name="Park S."/>
            <person name="Lee S.Y."/>
            <person name="Kim M.K."/>
            <person name="Jung H.Y."/>
        </authorList>
    </citation>
    <scope>NUCLEOTIDE SEQUENCE [LARGE SCALE GENOMIC DNA]</scope>
    <source>
        <strain evidence="3 4">KCTC 52001</strain>
    </source>
</reference>
<protein>
    <submittedName>
        <fullName evidence="3">Glycosyltransferase family 9 protein</fullName>
    </submittedName>
</protein>
<evidence type="ECO:0000313" key="4">
    <source>
        <dbReference type="Proteomes" id="UP000441754"/>
    </source>
</evidence>
<dbReference type="GO" id="GO:0005829">
    <property type="term" value="C:cytosol"/>
    <property type="evidence" value="ECO:0007669"/>
    <property type="project" value="TreeGrafter"/>
</dbReference>
<dbReference type="InterPro" id="IPR002201">
    <property type="entry name" value="Glyco_trans_9"/>
</dbReference>
<dbReference type="CDD" id="cd03789">
    <property type="entry name" value="GT9_LPS_heptosyltransferase"/>
    <property type="match status" value="1"/>
</dbReference>